<dbReference type="PANTHER" id="PTHR42977:SF3">
    <property type="entry name" value="AB HYDROLASE-1 DOMAIN-CONTAINING PROTEIN"/>
    <property type="match status" value="1"/>
</dbReference>
<accession>A0A5S3WGJ2</accession>
<keyword evidence="1" id="KW-0378">Hydrolase</keyword>
<comment type="caution">
    <text evidence="3">The sequence shown here is derived from an EMBL/GenBank/DDBJ whole genome shotgun (WGS) entry which is preliminary data.</text>
</comment>
<dbReference type="PRINTS" id="PR00412">
    <property type="entry name" value="EPOXHYDRLASE"/>
</dbReference>
<dbReference type="PANTHER" id="PTHR42977">
    <property type="entry name" value="HYDROLASE-RELATED"/>
    <property type="match status" value="1"/>
</dbReference>
<evidence type="ECO:0000313" key="3">
    <source>
        <dbReference type="EMBL" id="TMP25960.1"/>
    </source>
</evidence>
<gene>
    <name evidence="3" type="ORF">CWB99_20320</name>
</gene>
<dbReference type="InterPro" id="IPR029058">
    <property type="entry name" value="AB_hydrolase_fold"/>
</dbReference>
<evidence type="ECO:0000259" key="2">
    <source>
        <dbReference type="Pfam" id="PF00561"/>
    </source>
</evidence>
<dbReference type="NCBIfam" id="NF002043">
    <property type="entry name" value="PRK00870.1"/>
    <property type="match status" value="1"/>
</dbReference>
<dbReference type="InterPro" id="IPR000073">
    <property type="entry name" value="AB_hydrolase_1"/>
</dbReference>
<dbReference type="AlphaFoldDB" id="A0A5S3WGJ2"/>
<sequence>MVHNIRETQFTLKQSVMSLRKVIGICLFSGVLVACSDSDDEEISVEDTVSSETSAEARPETGPLSAECLEADIVTSTTAKGVEFIRTPDACFDELPGYDFAANYLDIEGLRLHYVDEGPKDGEVILMLHGQPSWSYLYRKMIPILAEAGYRVIALDNMGMGKSDKPLNVAVHQYEHHVFWTKAFINQLQLTDINLFVQDWGSLIGLRVAGNMSERFARIVVANGDMPIIPTGTNPYHVPSFEIDESQPADASTFFDTRSSDRVEGFQQWIDYAASVPELMAGDVVQKLSAIELSEAEVTAYNAPYPNVQYKAAIRAFPSMLSGIEMQTLPAWQTLGAYHNPFMFNAGEYDTGLGSEANQHKWVNHVPGSDEVDHRRFQAGHFIQDDVGEDLALHVLDFLQTTAPQAPLVTGGPSYNMRYCEILLPYLQDDKIVAQVWGTPGVDMCRQAQWDAIDFEDVAAEYGALSAIPNGPRFFVVDESRGAEVIAQEAETQIRQFGEINMRLLTTADLSAAQGEQLPYVAGEVSRSNTWHFYKGRRIYELTDNTGQVFVMQSFSRISDASLQMDDLANLGDRLTLPEGWTFSSRILTEPLDMMPVEGIAYVLQDELGNSYQLVQ</sequence>
<evidence type="ECO:0000313" key="4">
    <source>
        <dbReference type="Proteomes" id="UP000310249"/>
    </source>
</evidence>
<dbReference type="Pfam" id="PF00561">
    <property type="entry name" value="Abhydrolase_1"/>
    <property type="match status" value="1"/>
</dbReference>
<dbReference type="InterPro" id="IPR051340">
    <property type="entry name" value="Haloalkane_dehalogenase"/>
</dbReference>
<name>A0A5S3WGJ2_9GAMM</name>
<dbReference type="OrthoDB" id="9780765at2"/>
<dbReference type="InterPro" id="IPR000639">
    <property type="entry name" value="Epox_hydrolase-like"/>
</dbReference>
<feature type="domain" description="AB hydrolase-1" evidence="2">
    <location>
        <begin position="124"/>
        <end position="256"/>
    </location>
</feature>
<reference evidence="3 4" key="1">
    <citation type="submission" date="2018-01" db="EMBL/GenBank/DDBJ databases">
        <authorList>
            <person name="Paulsen S."/>
            <person name="Gram L.K."/>
        </authorList>
    </citation>
    <scope>NUCLEOTIDE SEQUENCE [LARGE SCALE GENOMIC DNA]</scope>
    <source>
        <strain evidence="3 4">S2676</strain>
    </source>
</reference>
<dbReference type="RefSeq" id="WP_138552636.1">
    <property type="nucleotide sequence ID" value="NZ_PNCH01000040.1"/>
</dbReference>
<protein>
    <recommendedName>
        <fullName evidence="2">AB hydrolase-1 domain-containing protein</fullName>
    </recommendedName>
</protein>
<dbReference type="EMBL" id="PNCI01000055">
    <property type="protein sequence ID" value="TMP25960.1"/>
    <property type="molecule type" value="Genomic_DNA"/>
</dbReference>
<dbReference type="SUPFAM" id="SSF53474">
    <property type="entry name" value="alpha/beta-Hydrolases"/>
    <property type="match status" value="1"/>
</dbReference>
<proteinExistence type="predicted"/>
<dbReference type="Gene3D" id="3.40.50.1820">
    <property type="entry name" value="alpha/beta hydrolase"/>
    <property type="match status" value="1"/>
</dbReference>
<evidence type="ECO:0000256" key="1">
    <source>
        <dbReference type="ARBA" id="ARBA00022801"/>
    </source>
</evidence>
<dbReference type="GO" id="GO:0004301">
    <property type="term" value="F:epoxide hydrolase activity"/>
    <property type="evidence" value="ECO:0007669"/>
    <property type="project" value="TreeGrafter"/>
</dbReference>
<reference evidence="4" key="2">
    <citation type="submission" date="2019-06" db="EMBL/GenBank/DDBJ databases">
        <title>Co-occurence of chitin degradation, pigmentation and bioactivity in marine Pseudoalteromonas.</title>
        <authorList>
            <person name="Sonnenschein E.C."/>
            <person name="Bech P.K."/>
        </authorList>
    </citation>
    <scope>NUCLEOTIDE SEQUENCE [LARGE SCALE GENOMIC DNA]</scope>
    <source>
        <strain evidence="4">S2676</strain>
    </source>
</reference>
<dbReference type="PROSITE" id="PS51257">
    <property type="entry name" value="PROKAR_LIPOPROTEIN"/>
    <property type="match status" value="1"/>
</dbReference>
<dbReference type="Proteomes" id="UP000310249">
    <property type="component" value="Unassembled WGS sequence"/>
</dbReference>
<organism evidence="3 4">
    <name type="scientific">Pseudoalteromonas rubra</name>
    <dbReference type="NCBI Taxonomy" id="43658"/>
    <lineage>
        <taxon>Bacteria</taxon>
        <taxon>Pseudomonadati</taxon>
        <taxon>Pseudomonadota</taxon>
        <taxon>Gammaproteobacteria</taxon>
        <taxon>Alteromonadales</taxon>
        <taxon>Pseudoalteromonadaceae</taxon>
        <taxon>Pseudoalteromonas</taxon>
    </lineage>
</organism>